<dbReference type="Gene3D" id="2.60.40.10">
    <property type="entry name" value="Immunoglobulins"/>
    <property type="match status" value="1"/>
</dbReference>
<protein>
    <submittedName>
        <fullName evidence="4">Sulfur oxidation protein SoxZ</fullName>
    </submittedName>
</protein>
<feature type="domain" description="Sulphur oxidation protein SoxZ" evidence="2">
    <location>
        <begin position="180"/>
        <end position="261"/>
    </location>
</feature>
<dbReference type="Gene3D" id="2.60.40.2470">
    <property type="entry name" value="SoxY domain"/>
    <property type="match status" value="1"/>
</dbReference>
<dbReference type="eggNOG" id="COG5501">
    <property type="taxonomic scope" value="Bacteria"/>
</dbReference>
<feature type="domain" description="Ig-like SoxY" evidence="3">
    <location>
        <begin position="38"/>
        <end position="143"/>
    </location>
</feature>
<feature type="chain" id="PRO_5004979686" evidence="1">
    <location>
        <begin position="20"/>
        <end position="269"/>
    </location>
</feature>
<dbReference type="EMBL" id="JALZ01000012">
    <property type="protein sequence ID" value="ETX14227.1"/>
    <property type="molecule type" value="Genomic_DNA"/>
</dbReference>
<dbReference type="Pfam" id="PF08770">
    <property type="entry name" value="SoxZ"/>
    <property type="match status" value="1"/>
</dbReference>
<dbReference type="AlphaFoldDB" id="X7EE56"/>
<keyword evidence="1" id="KW-0732">Signal</keyword>
<evidence type="ECO:0000256" key="1">
    <source>
        <dbReference type="SAM" id="SignalP"/>
    </source>
</evidence>
<sequence length="269" mass="29251">MKILAQVALALLLGSAAHAAETANPLTDSDSWQAIRADVAGDIQISEAGDLFEVVAPYRASHAAAVPVTIRQTDPSARITGATVVIDENPSPVAAEFTFGEAMLPLDLEMRVRVNQYSNVRVLAETDAGTFMDGRFVKASGGCSAPATRDPEEALASMGEMRLRLFGKDETGAMSMPRREAQVMIRHPNYSGLQRNQITHLFIAAHFLDQIEVLQGDELLFRMTGGISISENPVFRFSYADNGTEALTVRAHDTDGNWFEEVLPKDQQS</sequence>
<dbReference type="InterPro" id="IPR030831">
    <property type="entry name" value="Fuse-rel_SoxYZ"/>
</dbReference>
<name>X7EE56_9RHOB</name>
<dbReference type="InterPro" id="IPR032711">
    <property type="entry name" value="SoxY"/>
</dbReference>
<accession>X7EE56</accession>
<dbReference type="NCBIfam" id="TIGR04557">
    <property type="entry name" value="fuse_rel_SoxYZ"/>
    <property type="match status" value="1"/>
</dbReference>
<gene>
    <name evidence="4" type="ORF">OCH239_03930</name>
</gene>
<organism evidence="4 5">
    <name type="scientific">Roseivivax halodurans JCM 10272</name>
    <dbReference type="NCBI Taxonomy" id="1449350"/>
    <lineage>
        <taxon>Bacteria</taxon>
        <taxon>Pseudomonadati</taxon>
        <taxon>Pseudomonadota</taxon>
        <taxon>Alphaproteobacteria</taxon>
        <taxon>Rhodobacterales</taxon>
        <taxon>Roseobacteraceae</taxon>
        <taxon>Roseivivax</taxon>
    </lineage>
</organism>
<evidence type="ECO:0000313" key="5">
    <source>
        <dbReference type="Proteomes" id="UP000022447"/>
    </source>
</evidence>
<dbReference type="InterPro" id="IPR013783">
    <property type="entry name" value="Ig-like_fold"/>
</dbReference>
<proteinExistence type="predicted"/>
<dbReference type="PATRIC" id="fig|1449350.3.peg.2504"/>
<dbReference type="InterPro" id="IPR038162">
    <property type="entry name" value="SoxY_sf"/>
</dbReference>
<evidence type="ECO:0000259" key="3">
    <source>
        <dbReference type="Pfam" id="PF13501"/>
    </source>
</evidence>
<dbReference type="InterPro" id="IPR014756">
    <property type="entry name" value="Ig_E-set"/>
</dbReference>
<feature type="signal peptide" evidence="1">
    <location>
        <begin position="1"/>
        <end position="19"/>
    </location>
</feature>
<comment type="caution">
    <text evidence="4">The sequence shown here is derived from an EMBL/GenBank/DDBJ whole genome shotgun (WGS) entry which is preliminary data.</text>
</comment>
<dbReference type="STRING" id="1449350.OCH239_03930"/>
<evidence type="ECO:0000313" key="4">
    <source>
        <dbReference type="EMBL" id="ETX14227.1"/>
    </source>
</evidence>
<dbReference type="InterPro" id="IPR014880">
    <property type="entry name" value="SoxZ_dom"/>
</dbReference>
<dbReference type="OrthoDB" id="8538315at2"/>
<dbReference type="Proteomes" id="UP000022447">
    <property type="component" value="Unassembled WGS sequence"/>
</dbReference>
<keyword evidence="5" id="KW-1185">Reference proteome</keyword>
<dbReference type="Pfam" id="PF13501">
    <property type="entry name" value="SoxY"/>
    <property type="match status" value="1"/>
</dbReference>
<dbReference type="RefSeq" id="WP_037262984.1">
    <property type="nucleotide sequence ID" value="NZ_JALZ01000012.1"/>
</dbReference>
<dbReference type="SUPFAM" id="SSF81296">
    <property type="entry name" value="E set domains"/>
    <property type="match status" value="1"/>
</dbReference>
<evidence type="ECO:0000259" key="2">
    <source>
        <dbReference type="Pfam" id="PF08770"/>
    </source>
</evidence>
<reference evidence="4 5" key="1">
    <citation type="submission" date="2014-01" db="EMBL/GenBank/DDBJ databases">
        <title>Roseivivax halodurans JCM 10272 Genome Sequencing.</title>
        <authorList>
            <person name="Lai Q."/>
            <person name="Li G."/>
            <person name="Shao Z."/>
        </authorList>
    </citation>
    <scope>NUCLEOTIDE SEQUENCE [LARGE SCALE GENOMIC DNA]</scope>
    <source>
        <strain evidence="4 5">JCM 10272</strain>
    </source>
</reference>